<sequence length="176" mass="19800">MVTGVLQGTPKKDVCPVKYLRVLLTKYPGRFSRLLALLSGRGFTHASIGLEGDGRFYSFSFRGFTEETPDKLRRRGVTAGRCYRIPVTDGAYRLAEARLRAMSARRADYRYSYIGVALCLLRLPFHWKNRYFCSQFVAELLSASGAVPLRKAPSLYLPNHFPAELDGMCQVIPSPV</sequence>
<organism evidence="1 2">
    <name type="scientific">Flavonifractor plautii ATCC 29863</name>
    <dbReference type="NCBI Taxonomy" id="411475"/>
    <lineage>
        <taxon>Bacteria</taxon>
        <taxon>Bacillati</taxon>
        <taxon>Bacillota</taxon>
        <taxon>Clostridia</taxon>
        <taxon>Eubacteriales</taxon>
        <taxon>Oscillospiraceae</taxon>
        <taxon>Flavonifractor</taxon>
    </lineage>
</organism>
<dbReference type="EMBL" id="AGCK01000309">
    <property type="protein sequence ID" value="EHM39392.1"/>
    <property type="molecule type" value="Genomic_DNA"/>
</dbReference>
<dbReference type="Gene3D" id="3.90.1720.10">
    <property type="entry name" value="endopeptidase domain like (from Nostoc punctiforme)"/>
    <property type="match status" value="1"/>
</dbReference>
<dbReference type="SUPFAM" id="SSF54001">
    <property type="entry name" value="Cysteine proteinases"/>
    <property type="match status" value="1"/>
</dbReference>
<dbReference type="PATRIC" id="fig|411475.3.peg.3264"/>
<dbReference type="HOGENOM" id="CLU_100909_2_0_9"/>
<dbReference type="InterPro" id="IPR038765">
    <property type="entry name" value="Papain-like_cys_pep_sf"/>
</dbReference>
<protein>
    <submittedName>
        <fullName evidence="1">Uncharacterized protein</fullName>
    </submittedName>
</protein>
<accession>G9YW64</accession>
<proteinExistence type="predicted"/>
<evidence type="ECO:0000313" key="2">
    <source>
        <dbReference type="Proteomes" id="UP000004459"/>
    </source>
</evidence>
<dbReference type="Proteomes" id="UP000004459">
    <property type="component" value="Unassembled WGS sequence"/>
</dbReference>
<comment type="caution">
    <text evidence="1">The sequence shown here is derived from an EMBL/GenBank/DDBJ whole genome shotgun (WGS) entry which is preliminary data.</text>
</comment>
<reference evidence="1 2" key="1">
    <citation type="submission" date="2011-08" db="EMBL/GenBank/DDBJ databases">
        <authorList>
            <person name="Weinstock G."/>
            <person name="Sodergren E."/>
            <person name="Clifton S."/>
            <person name="Fulton L."/>
            <person name="Fulton B."/>
            <person name="Courtney L."/>
            <person name="Fronick C."/>
            <person name="Harrison M."/>
            <person name="Strong C."/>
            <person name="Farmer C."/>
            <person name="Delahaunty K."/>
            <person name="Markovic C."/>
            <person name="Hall O."/>
            <person name="Minx P."/>
            <person name="Tomlinson C."/>
            <person name="Mitreva M."/>
            <person name="Hou S."/>
            <person name="Chen J."/>
            <person name="Wollam A."/>
            <person name="Pepin K.H."/>
            <person name="Johnson M."/>
            <person name="Bhonagiri V."/>
            <person name="Zhang X."/>
            <person name="Suruliraj S."/>
            <person name="Warren W."/>
            <person name="Chinwalla A."/>
            <person name="Mardis E.R."/>
            <person name="Wilson R.K."/>
        </authorList>
    </citation>
    <scope>NUCLEOTIDE SEQUENCE [LARGE SCALE GENOMIC DNA]</scope>
    <source>
        <strain evidence="1 2">ATCC 29863</strain>
    </source>
</reference>
<name>G9YW64_FLAPL</name>
<gene>
    <name evidence="1" type="ORF">HMPREF0372_03780</name>
</gene>
<evidence type="ECO:0000313" key="1">
    <source>
        <dbReference type="EMBL" id="EHM39392.1"/>
    </source>
</evidence>
<dbReference type="AlphaFoldDB" id="G9YW64"/>